<name>A0A5D9C2G5_9SPHN</name>
<organism evidence="2 3">
    <name type="scientific">Sphingomonas montanisoli</name>
    <dbReference type="NCBI Taxonomy" id="2606412"/>
    <lineage>
        <taxon>Bacteria</taxon>
        <taxon>Pseudomonadati</taxon>
        <taxon>Pseudomonadota</taxon>
        <taxon>Alphaproteobacteria</taxon>
        <taxon>Sphingomonadales</taxon>
        <taxon>Sphingomonadaceae</taxon>
        <taxon>Sphingomonas</taxon>
    </lineage>
</organism>
<dbReference type="Proteomes" id="UP000322077">
    <property type="component" value="Unassembled WGS sequence"/>
</dbReference>
<dbReference type="GO" id="GO:0016740">
    <property type="term" value="F:transferase activity"/>
    <property type="evidence" value="ECO:0007669"/>
    <property type="project" value="UniProtKB-KW"/>
</dbReference>
<evidence type="ECO:0000313" key="3">
    <source>
        <dbReference type="Proteomes" id="UP000322077"/>
    </source>
</evidence>
<dbReference type="Pfam" id="PF01755">
    <property type="entry name" value="Glyco_transf_25"/>
    <property type="match status" value="1"/>
</dbReference>
<proteinExistence type="predicted"/>
<dbReference type="InterPro" id="IPR002654">
    <property type="entry name" value="Glyco_trans_25"/>
</dbReference>
<dbReference type="AlphaFoldDB" id="A0A5D9C2G5"/>
<evidence type="ECO:0000259" key="1">
    <source>
        <dbReference type="Pfam" id="PF01755"/>
    </source>
</evidence>
<protein>
    <submittedName>
        <fullName evidence="2">Glycosyltransferase family 25 protein</fullName>
    </submittedName>
</protein>
<dbReference type="RefSeq" id="WP_149522655.1">
    <property type="nucleotide sequence ID" value="NZ_VTOU01000003.1"/>
</dbReference>
<reference evidence="2 3" key="1">
    <citation type="submission" date="2019-08" db="EMBL/GenBank/DDBJ databases">
        <authorList>
            <person name="Wang G."/>
            <person name="Xu Z."/>
        </authorList>
    </citation>
    <scope>NUCLEOTIDE SEQUENCE [LARGE SCALE GENOMIC DNA]</scope>
    <source>
        <strain evidence="2 3">ZX</strain>
    </source>
</reference>
<keyword evidence="2" id="KW-0808">Transferase</keyword>
<sequence length="275" mass="30974">MVRVDSAGDDVTITAEDATPVRTLILVISMGTAADRRERFAARAAEATVPWEFMDAFTSLHPSLRYDEEAAMLGRGRALERAEIGCYSSHFEAWKRLLASDADQLVVIEDDVIVDWRFLSELAKIDLAAQGLHFFRLFIKRLTAVERTEPGIVGGGYRIVTLTGYPYGGQGYAMTRSAAERLIPYFTLVDRPIDDAIDRSWVHGIPNRAIFPSPIIEEFAKSTIGLDRYGSVNFPKHLLTRRRIAVNIDRLQRFVIRHITGRGKRDAVGPQKRRI</sequence>
<comment type="caution">
    <text evidence="2">The sequence shown here is derived from an EMBL/GenBank/DDBJ whole genome shotgun (WGS) entry which is preliminary data.</text>
</comment>
<feature type="domain" description="Glycosyl transferase family 25" evidence="1">
    <location>
        <begin position="25"/>
        <end position="196"/>
    </location>
</feature>
<accession>A0A5D9C2G5</accession>
<dbReference type="CDD" id="cd06532">
    <property type="entry name" value="Glyco_transf_25"/>
    <property type="match status" value="1"/>
</dbReference>
<gene>
    <name evidence="2" type="ORF">FYJ91_12775</name>
</gene>
<dbReference type="EMBL" id="VTOU01000003">
    <property type="protein sequence ID" value="TZG25849.1"/>
    <property type="molecule type" value="Genomic_DNA"/>
</dbReference>
<keyword evidence="3" id="KW-1185">Reference proteome</keyword>
<evidence type="ECO:0000313" key="2">
    <source>
        <dbReference type="EMBL" id="TZG25849.1"/>
    </source>
</evidence>